<reference evidence="2" key="1">
    <citation type="submission" date="2022-12" db="EMBL/GenBank/DDBJ databases">
        <authorList>
            <person name="Deng Y."/>
            <person name="Zhang Y.-Q."/>
        </authorList>
    </citation>
    <scope>NUCLEOTIDE SEQUENCE</scope>
    <source>
        <strain evidence="2">CPCC 205372</strain>
    </source>
</reference>
<dbReference type="PROSITE" id="PS51257">
    <property type="entry name" value="PROKAR_LIPOPROTEIN"/>
    <property type="match status" value="1"/>
</dbReference>
<feature type="signal peptide" evidence="1">
    <location>
        <begin position="1"/>
        <end position="22"/>
    </location>
</feature>
<protein>
    <recommendedName>
        <fullName evidence="4">Lipoprotein</fullName>
    </recommendedName>
</protein>
<organism evidence="2 3">
    <name type="scientific">Mycobacterium hippophais</name>
    <dbReference type="NCBI Taxonomy" id="3016340"/>
    <lineage>
        <taxon>Bacteria</taxon>
        <taxon>Bacillati</taxon>
        <taxon>Actinomycetota</taxon>
        <taxon>Actinomycetes</taxon>
        <taxon>Mycobacteriales</taxon>
        <taxon>Mycobacteriaceae</taxon>
        <taxon>Mycobacterium</taxon>
    </lineage>
</organism>
<dbReference type="RefSeq" id="WP_269892717.1">
    <property type="nucleotide sequence ID" value="NZ_JAPZPY010000001.1"/>
</dbReference>
<evidence type="ECO:0000313" key="2">
    <source>
        <dbReference type="EMBL" id="MCZ8377885.1"/>
    </source>
</evidence>
<proteinExistence type="predicted"/>
<sequence>MTRNRWRVPAAVLLASVLMACAAFEERQDEIGSITAAMRSVPGVTRAEPTYVNSTSLGATFTLAVEVRHAISPERLEQAGGRFVVEVDDHGFPEYIVSLKVQTTRVDRAEGSSGASFRLTDDRLGRNPVSADDVAGDLRLWAEAMQFPGVVSVHLSRPAESASEPGVNDRRLDIRVADREAGERLAARFPETSGHWRVEARPAG</sequence>
<keyword evidence="3" id="KW-1185">Reference proteome</keyword>
<name>A0ABT4PMT9_9MYCO</name>
<keyword evidence="1" id="KW-0732">Signal</keyword>
<gene>
    <name evidence="2" type="ORF">O6P37_03325</name>
</gene>
<evidence type="ECO:0000313" key="3">
    <source>
        <dbReference type="Proteomes" id="UP001142153"/>
    </source>
</evidence>
<comment type="caution">
    <text evidence="2">The sequence shown here is derived from an EMBL/GenBank/DDBJ whole genome shotgun (WGS) entry which is preliminary data.</text>
</comment>
<accession>A0ABT4PMT9</accession>
<evidence type="ECO:0000256" key="1">
    <source>
        <dbReference type="SAM" id="SignalP"/>
    </source>
</evidence>
<evidence type="ECO:0008006" key="4">
    <source>
        <dbReference type="Google" id="ProtNLM"/>
    </source>
</evidence>
<feature type="chain" id="PRO_5046429505" description="Lipoprotein" evidence="1">
    <location>
        <begin position="23"/>
        <end position="204"/>
    </location>
</feature>
<dbReference type="EMBL" id="JAPZPY010000001">
    <property type="protein sequence ID" value="MCZ8377885.1"/>
    <property type="molecule type" value="Genomic_DNA"/>
</dbReference>
<dbReference type="Proteomes" id="UP001142153">
    <property type="component" value="Unassembled WGS sequence"/>
</dbReference>